<organism evidence="1 2">
    <name type="scientific">Wenjunlia vitaminophila</name>
    <name type="common">Streptomyces vitaminophilus</name>
    <dbReference type="NCBI Taxonomy" id="76728"/>
    <lineage>
        <taxon>Bacteria</taxon>
        <taxon>Bacillati</taxon>
        <taxon>Actinomycetota</taxon>
        <taxon>Actinomycetes</taxon>
        <taxon>Kitasatosporales</taxon>
        <taxon>Streptomycetaceae</taxon>
        <taxon>Wenjunlia</taxon>
    </lineage>
</organism>
<dbReference type="EMBL" id="LLZU01000025">
    <property type="protein sequence ID" value="KRV48324.1"/>
    <property type="molecule type" value="Genomic_DNA"/>
</dbReference>
<dbReference type="RefSeq" id="WP_018382060.1">
    <property type="nucleotide sequence ID" value="NZ_LLZU01000025.1"/>
</dbReference>
<dbReference type="Proteomes" id="UP000050867">
    <property type="component" value="Unassembled WGS sequence"/>
</dbReference>
<evidence type="ECO:0000313" key="1">
    <source>
        <dbReference type="EMBL" id="KRV48324.1"/>
    </source>
</evidence>
<dbReference type="AlphaFoldDB" id="A0A0T6LQQ1"/>
<accession>A0A0T6LQQ1</accession>
<proteinExistence type="predicted"/>
<protein>
    <submittedName>
        <fullName evidence="1">Uncharacterized protein</fullName>
    </submittedName>
</protein>
<name>A0A0T6LQQ1_WENVI</name>
<reference evidence="1 2" key="1">
    <citation type="submission" date="2015-10" db="EMBL/GenBank/DDBJ databases">
        <title>Draft genome sequence of pyrrolomycin-producing Streptomyces vitaminophilus.</title>
        <authorList>
            <person name="Graham D.E."/>
            <person name="Mahan K.M."/>
            <person name="Klingeman D.M."/>
            <person name="Hettich R.L."/>
            <person name="Parry R.J."/>
        </authorList>
    </citation>
    <scope>NUCLEOTIDE SEQUENCE [LARGE SCALE GENOMIC DNA]</scope>
    <source>
        <strain evidence="1 2">ATCC 31673</strain>
    </source>
</reference>
<evidence type="ECO:0000313" key="2">
    <source>
        <dbReference type="Proteomes" id="UP000050867"/>
    </source>
</evidence>
<comment type="caution">
    <text evidence="1">The sequence shown here is derived from an EMBL/GenBank/DDBJ whole genome shotgun (WGS) entry which is preliminary data.</text>
</comment>
<sequence>MLLRISVLDADDTDALRDFFRWLRQDDDAPTDVRLVTESSPGAMGALDVINVTLTHGVGLANFALVYAGWRRARRSRAVLTFTRASDGLSVTVEDGSEQAVRLLVDALSAADAQRTAPGGS</sequence>
<gene>
    <name evidence="1" type="ORF">AQ490_25250</name>
</gene>
<dbReference type="STRING" id="76728.AQ490_25250"/>
<keyword evidence="2" id="KW-1185">Reference proteome</keyword>
<dbReference type="Pfam" id="PF19953">
    <property type="entry name" value="EACC1"/>
    <property type="match status" value="1"/>
</dbReference>
<dbReference type="InterPro" id="IPR045428">
    <property type="entry name" value="EACC1"/>
</dbReference>